<dbReference type="SMART" id="SM00421">
    <property type="entry name" value="HTH_LUXR"/>
    <property type="match status" value="1"/>
</dbReference>
<feature type="modified residue" description="4-aspartylphosphate" evidence="5">
    <location>
        <position position="56"/>
    </location>
</feature>
<evidence type="ECO:0000313" key="8">
    <source>
        <dbReference type="EMBL" id="MBT2135816.1"/>
    </source>
</evidence>
<dbReference type="CDD" id="cd17535">
    <property type="entry name" value="REC_NarL-like"/>
    <property type="match status" value="1"/>
</dbReference>
<comment type="caution">
    <text evidence="8">The sequence shown here is derived from an EMBL/GenBank/DDBJ whole genome shotgun (WGS) entry which is preliminary data.</text>
</comment>
<gene>
    <name evidence="8" type="ORF">KK137_15870</name>
</gene>
<dbReference type="PROSITE" id="PS50110">
    <property type="entry name" value="RESPONSE_REGULATORY"/>
    <property type="match status" value="1"/>
</dbReference>
<keyword evidence="3" id="KW-0238">DNA-binding</keyword>
<dbReference type="PANTHER" id="PTHR43214:SF41">
    <property type="entry name" value="NITRATE_NITRITE RESPONSE REGULATOR PROTEIN NARP"/>
    <property type="match status" value="1"/>
</dbReference>
<reference evidence="8 9" key="1">
    <citation type="submission" date="2021-05" db="EMBL/GenBank/DDBJ databases">
        <title>Croceibacterium sp. LX-88 genome sequence.</title>
        <authorList>
            <person name="Luo X."/>
        </authorList>
    </citation>
    <scope>NUCLEOTIDE SEQUENCE [LARGE SCALE GENOMIC DNA]</scope>
    <source>
        <strain evidence="8 9">LX-88</strain>
    </source>
</reference>
<keyword evidence="9" id="KW-1185">Reference proteome</keyword>
<dbReference type="InterPro" id="IPR011006">
    <property type="entry name" value="CheY-like_superfamily"/>
</dbReference>
<name>A0ABS5W7T2_9SPHN</name>
<dbReference type="PANTHER" id="PTHR43214">
    <property type="entry name" value="TWO-COMPONENT RESPONSE REGULATOR"/>
    <property type="match status" value="1"/>
</dbReference>
<dbReference type="SMART" id="SM00448">
    <property type="entry name" value="REC"/>
    <property type="match status" value="1"/>
</dbReference>
<accession>A0ABS5W7T2</accession>
<dbReference type="Pfam" id="PF00072">
    <property type="entry name" value="Response_reg"/>
    <property type="match status" value="1"/>
</dbReference>
<dbReference type="PROSITE" id="PS50043">
    <property type="entry name" value="HTH_LUXR_2"/>
    <property type="match status" value="1"/>
</dbReference>
<dbReference type="CDD" id="cd06170">
    <property type="entry name" value="LuxR_C_like"/>
    <property type="match status" value="1"/>
</dbReference>
<protein>
    <submittedName>
        <fullName evidence="8">Response regulator transcription factor</fullName>
    </submittedName>
</protein>
<sequence>MPLIRVVIVDDHDMVRRGLRGLIESRLRYAVIGEASDGREALTVVGEAQPDIVILDYSLPFQDGLSVARTLKELYPRVEIVMFTLFEQERVVSEAIEIGVLGFVLKSEDEKFMLEALESVALGRQYFTPTLAKARKESRHIATSSIGLSAREQEIVQLIAEGLVQKNIAYKLGISIKTVETHRTNALNKLGLATTADLVRYALRNNLVAE</sequence>
<keyword evidence="2" id="KW-0805">Transcription regulation</keyword>
<evidence type="ECO:0000256" key="2">
    <source>
        <dbReference type="ARBA" id="ARBA00023015"/>
    </source>
</evidence>
<keyword evidence="4" id="KW-0804">Transcription</keyword>
<dbReference type="InterPro" id="IPR001789">
    <property type="entry name" value="Sig_transdc_resp-reg_receiver"/>
</dbReference>
<dbReference type="PRINTS" id="PR00038">
    <property type="entry name" value="HTHLUXR"/>
</dbReference>
<evidence type="ECO:0000259" key="6">
    <source>
        <dbReference type="PROSITE" id="PS50043"/>
    </source>
</evidence>
<keyword evidence="1 5" id="KW-0597">Phosphoprotein</keyword>
<dbReference type="InterPro" id="IPR000792">
    <property type="entry name" value="Tscrpt_reg_LuxR_C"/>
</dbReference>
<dbReference type="SUPFAM" id="SSF52172">
    <property type="entry name" value="CheY-like"/>
    <property type="match status" value="1"/>
</dbReference>
<organism evidence="8 9">
    <name type="scientific">Croceibacterium selenioxidans</name>
    <dbReference type="NCBI Taxonomy" id="2838833"/>
    <lineage>
        <taxon>Bacteria</taxon>
        <taxon>Pseudomonadati</taxon>
        <taxon>Pseudomonadota</taxon>
        <taxon>Alphaproteobacteria</taxon>
        <taxon>Sphingomonadales</taxon>
        <taxon>Erythrobacteraceae</taxon>
        <taxon>Croceibacterium</taxon>
    </lineage>
</organism>
<evidence type="ECO:0000256" key="3">
    <source>
        <dbReference type="ARBA" id="ARBA00023125"/>
    </source>
</evidence>
<feature type="domain" description="HTH luxR-type" evidence="6">
    <location>
        <begin position="141"/>
        <end position="206"/>
    </location>
</feature>
<dbReference type="EMBL" id="JAHFVK010000003">
    <property type="protein sequence ID" value="MBT2135816.1"/>
    <property type="molecule type" value="Genomic_DNA"/>
</dbReference>
<dbReference type="InterPro" id="IPR058245">
    <property type="entry name" value="NreC/VraR/RcsB-like_REC"/>
</dbReference>
<proteinExistence type="predicted"/>
<dbReference type="InterPro" id="IPR039420">
    <property type="entry name" value="WalR-like"/>
</dbReference>
<dbReference type="Proteomes" id="UP000811255">
    <property type="component" value="Unassembled WGS sequence"/>
</dbReference>
<feature type="domain" description="Response regulatory" evidence="7">
    <location>
        <begin position="5"/>
        <end position="121"/>
    </location>
</feature>
<evidence type="ECO:0000259" key="7">
    <source>
        <dbReference type="PROSITE" id="PS50110"/>
    </source>
</evidence>
<evidence type="ECO:0000313" key="9">
    <source>
        <dbReference type="Proteomes" id="UP000811255"/>
    </source>
</evidence>
<evidence type="ECO:0000256" key="1">
    <source>
        <dbReference type="ARBA" id="ARBA00022553"/>
    </source>
</evidence>
<dbReference type="Gene3D" id="3.40.50.2300">
    <property type="match status" value="1"/>
</dbReference>
<evidence type="ECO:0000256" key="5">
    <source>
        <dbReference type="PROSITE-ProRule" id="PRU00169"/>
    </source>
</evidence>
<dbReference type="RefSeq" id="WP_214537647.1">
    <property type="nucleotide sequence ID" value="NZ_JAHFVK010000003.1"/>
</dbReference>
<dbReference type="Pfam" id="PF00196">
    <property type="entry name" value="GerE"/>
    <property type="match status" value="1"/>
</dbReference>
<evidence type="ECO:0000256" key="4">
    <source>
        <dbReference type="ARBA" id="ARBA00023163"/>
    </source>
</evidence>